<dbReference type="Pfam" id="PF07690">
    <property type="entry name" value="MFS_1"/>
    <property type="match status" value="1"/>
</dbReference>
<dbReference type="STRING" id="690566.Sphch_1859"/>
<dbReference type="GO" id="GO:0005886">
    <property type="term" value="C:plasma membrane"/>
    <property type="evidence" value="ECO:0007669"/>
    <property type="project" value="UniProtKB-SubCell"/>
</dbReference>
<dbReference type="Proteomes" id="UP000007150">
    <property type="component" value="Chromosome 1"/>
</dbReference>
<keyword evidence="9" id="KW-1185">Reference proteome</keyword>
<dbReference type="PANTHER" id="PTHR43124:SF10">
    <property type="entry name" value="PURINE EFFLUX PUMP PBUE"/>
    <property type="match status" value="1"/>
</dbReference>
<keyword evidence="5 6" id="KW-0472">Membrane</keyword>
<evidence type="ECO:0000313" key="9">
    <source>
        <dbReference type="Proteomes" id="UP000007150"/>
    </source>
</evidence>
<dbReference type="InterPro" id="IPR020846">
    <property type="entry name" value="MFS_dom"/>
</dbReference>
<proteinExistence type="predicted"/>
<feature type="transmembrane region" description="Helical" evidence="6">
    <location>
        <begin position="334"/>
        <end position="354"/>
    </location>
</feature>
<dbReference type="PROSITE" id="PS50850">
    <property type="entry name" value="MFS"/>
    <property type="match status" value="1"/>
</dbReference>
<gene>
    <name evidence="8" type="ORF">Sphch_1859</name>
</gene>
<dbReference type="InterPro" id="IPR050189">
    <property type="entry name" value="MFS_Efflux_Transporters"/>
</dbReference>
<evidence type="ECO:0000259" key="7">
    <source>
        <dbReference type="PROSITE" id="PS50850"/>
    </source>
</evidence>
<evidence type="ECO:0000256" key="2">
    <source>
        <dbReference type="ARBA" id="ARBA00022475"/>
    </source>
</evidence>
<keyword evidence="4 6" id="KW-1133">Transmembrane helix</keyword>
<sequence>MTGVQPIFVGLLADRIGLSIDSVALLLGAEQFGLVAGATLGFGRLRHYRLTRWVFSAGTLAAIASAATALAGTLPVLMALRFIVGMAVGAAYTVSVFALGRSAKPDRAYGLILFAQTLLWAIYAPILPLLASRLGAAAAILSTSLWFILVAICALGLPQREDRETVGEIRQIAETRPANRPAWFGLAGMFLLQVSIYAQWGFLERVGKDAGMTPETVGWAFGIGLLGGLPGGMLPALIADRFGHRWPIAIGTVTVIAADLLFALAPSPAMHFLLAVFLLNFGWVLALAYYMGFIALFDRTGSATRLISMVQTLGTAFGPVSVALIVSGNNLRPIFLLSSVAAGIGILLIMWVIAQENRMTGKKA</sequence>
<keyword evidence="2" id="KW-1003">Cell membrane</keyword>
<evidence type="ECO:0000256" key="4">
    <source>
        <dbReference type="ARBA" id="ARBA00022989"/>
    </source>
</evidence>
<dbReference type="EMBL" id="CP002798">
    <property type="protein sequence ID" value="AEG49543.1"/>
    <property type="molecule type" value="Genomic_DNA"/>
</dbReference>
<protein>
    <submittedName>
        <fullName evidence="8">Major facilitator superfamily MFS_1</fullName>
    </submittedName>
</protein>
<feature type="transmembrane region" description="Helical" evidence="6">
    <location>
        <begin position="20"/>
        <end position="41"/>
    </location>
</feature>
<feature type="domain" description="Major facilitator superfamily (MFS) profile" evidence="7">
    <location>
        <begin position="1"/>
        <end position="357"/>
    </location>
</feature>
<dbReference type="PANTHER" id="PTHR43124">
    <property type="entry name" value="PURINE EFFLUX PUMP PBUE"/>
    <property type="match status" value="1"/>
</dbReference>
<dbReference type="SUPFAM" id="SSF103473">
    <property type="entry name" value="MFS general substrate transporter"/>
    <property type="match status" value="1"/>
</dbReference>
<dbReference type="InterPro" id="IPR036259">
    <property type="entry name" value="MFS_trans_sf"/>
</dbReference>
<comment type="subcellular location">
    <subcellularLocation>
        <location evidence="1">Cell membrane</location>
        <topology evidence="1">Multi-pass membrane protein</topology>
    </subcellularLocation>
</comment>
<evidence type="ECO:0000256" key="1">
    <source>
        <dbReference type="ARBA" id="ARBA00004651"/>
    </source>
</evidence>
<feature type="transmembrane region" description="Helical" evidence="6">
    <location>
        <begin position="178"/>
        <end position="198"/>
    </location>
</feature>
<name>F6ETP8_SPHCR</name>
<feature type="transmembrane region" description="Helical" evidence="6">
    <location>
        <begin position="78"/>
        <end position="99"/>
    </location>
</feature>
<dbReference type="InterPro" id="IPR011701">
    <property type="entry name" value="MFS"/>
</dbReference>
<feature type="transmembrane region" description="Helical" evidence="6">
    <location>
        <begin position="136"/>
        <end position="157"/>
    </location>
</feature>
<reference evidence="8 9" key="1">
    <citation type="submission" date="2011-05" db="EMBL/GenBank/DDBJ databases">
        <title>Complete sequence of chromosome 1 of Sphingobium chlorophenolicum L-1.</title>
        <authorList>
            <consortium name="US DOE Joint Genome Institute"/>
            <person name="Lucas S."/>
            <person name="Han J."/>
            <person name="Lapidus A."/>
            <person name="Cheng J.-F."/>
            <person name="Goodwin L."/>
            <person name="Pitluck S."/>
            <person name="Peters L."/>
            <person name="Daligault H."/>
            <person name="Han C."/>
            <person name="Tapia R."/>
            <person name="Land M."/>
            <person name="Hauser L."/>
            <person name="Kyrpides N."/>
            <person name="Ivanova N."/>
            <person name="Pagani I."/>
            <person name="Turner P."/>
            <person name="Copley S."/>
            <person name="Woyke T."/>
        </authorList>
    </citation>
    <scope>NUCLEOTIDE SEQUENCE [LARGE SCALE GENOMIC DNA]</scope>
    <source>
        <strain evidence="8 9">L-1</strain>
    </source>
</reference>
<accession>F6ETP8</accession>
<evidence type="ECO:0000256" key="5">
    <source>
        <dbReference type="ARBA" id="ARBA00023136"/>
    </source>
</evidence>
<evidence type="ECO:0000256" key="6">
    <source>
        <dbReference type="SAM" id="Phobius"/>
    </source>
</evidence>
<dbReference type="Gene3D" id="1.20.1250.20">
    <property type="entry name" value="MFS general substrate transporter like domains"/>
    <property type="match status" value="2"/>
</dbReference>
<evidence type="ECO:0000313" key="8">
    <source>
        <dbReference type="EMBL" id="AEG49543.1"/>
    </source>
</evidence>
<feature type="transmembrane region" description="Helical" evidence="6">
    <location>
        <begin position="218"/>
        <end position="239"/>
    </location>
</feature>
<feature type="transmembrane region" description="Helical" evidence="6">
    <location>
        <begin position="271"/>
        <end position="297"/>
    </location>
</feature>
<evidence type="ECO:0000256" key="3">
    <source>
        <dbReference type="ARBA" id="ARBA00022692"/>
    </source>
</evidence>
<dbReference type="HOGENOM" id="CLU_721333_0_0_5"/>
<dbReference type="KEGG" id="sch:Sphch_1859"/>
<feature type="transmembrane region" description="Helical" evidence="6">
    <location>
        <begin position="246"/>
        <end position="265"/>
    </location>
</feature>
<feature type="transmembrane region" description="Helical" evidence="6">
    <location>
        <begin position="309"/>
        <end position="328"/>
    </location>
</feature>
<dbReference type="GO" id="GO:0022857">
    <property type="term" value="F:transmembrane transporter activity"/>
    <property type="evidence" value="ECO:0007669"/>
    <property type="project" value="InterPro"/>
</dbReference>
<dbReference type="AlphaFoldDB" id="F6ETP8"/>
<organism evidence="8 9">
    <name type="scientific">Sphingobium chlorophenolicum L-1</name>
    <dbReference type="NCBI Taxonomy" id="690566"/>
    <lineage>
        <taxon>Bacteria</taxon>
        <taxon>Pseudomonadati</taxon>
        <taxon>Pseudomonadota</taxon>
        <taxon>Alphaproteobacteria</taxon>
        <taxon>Sphingomonadales</taxon>
        <taxon>Sphingomonadaceae</taxon>
        <taxon>Sphingobium</taxon>
    </lineage>
</organism>
<keyword evidence="3 6" id="KW-0812">Transmembrane</keyword>
<feature type="transmembrane region" description="Helical" evidence="6">
    <location>
        <begin position="111"/>
        <end position="130"/>
    </location>
</feature>
<feature type="transmembrane region" description="Helical" evidence="6">
    <location>
        <begin position="53"/>
        <end position="72"/>
    </location>
</feature>